<accession>A0A1Y1Y5C8</accession>
<comment type="caution">
    <text evidence="3">The sequence shown here is derived from an EMBL/GenBank/DDBJ whole genome shotgun (WGS) entry which is preliminary data.</text>
</comment>
<protein>
    <recommendedName>
        <fullName evidence="2">F-box domain-containing protein</fullName>
    </recommendedName>
</protein>
<proteinExistence type="predicted"/>
<dbReference type="InterPro" id="IPR001810">
    <property type="entry name" value="F-box_dom"/>
</dbReference>
<sequence>MSHVPPSCTPSTSPLSSSHIGSSRSKQPARKGNAWAQETQVQLPATTLQERTTSTSDATSMANRGLPIELLEMIFAFLPMNDLLRFQRVSKQWRAIIPGASPELNEILFLKSSHSPVVARRATMRVNISSESDPETGEERHIYAPELFTFVAPFYSLSRHPLLPYIETPVFEPLEDESLPRLVVTKEANHSWRDMFISMPPVKRISIRWGFTHDRVVPDIRHRLRLENDSGIRMNDFVEGIQDQILKEALIDPRQFPVDVPLGSRWGRLLKVDW</sequence>
<dbReference type="CDD" id="cd09917">
    <property type="entry name" value="F-box_SF"/>
    <property type="match status" value="1"/>
</dbReference>
<dbReference type="Pfam" id="PF00646">
    <property type="entry name" value="F-box"/>
    <property type="match status" value="1"/>
</dbReference>
<dbReference type="Proteomes" id="UP000193144">
    <property type="component" value="Unassembled WGS sequence"/>
</dbReference>
<feature type="compositionally biased region" description="Low complexity" evidence="1">
    <location>
        <begin position="1"/>
        <end position="25"/>
    </location>
</feature>
<feature type="compositionally biased region" description="Polar residues" evidence="1">
    <location>
        <begin position="36"/>
        <end position="60"/>
    </location>
</feature>
<dbReference type="STRING" id="1231657.A0A1Y1Y5C8"/>
<evidence type="ECO:0000313" key="4">
    <source>
        <dbReference type="Proteomes" id="UP000193144"/>
    </source>
</evidence>
<organism evidence="3 4">
    <name type="scientific">Clohesyomyces aquaticus</name>
    <dbReference type="NCBI Taxonomy" id="1231657"/>
    <lineage>
        <taxon>Eukaryota</taxon>
        <taxon>Fungi</taxon>
        <taxon>Dikarya</taxon>
        <taxon>Ascomycota</taxon>
        <taxon>Pezizomycotina</taxon>
        <taxon>Dothideomycetes</taxon>
        <taxon>Pleosporomycetidae</taxon>
        <taxon>Pleosporales</taxon>
        <taxon>Lindgomycetaceae</taxon>
        <taxon>Clohesyomyces</taxon>
    </lineage>
</organism>
<dbReference type="SMART" id="SM00256">
    <property type="entry name" value="FBOX"/>
    <property type="match status" value="1"/>
</dbReference>
<dbReference type="AlphaFoldDB" id="A0A1Y1Y5C8"/>
<dbReference type="InterPro" id="IPR036047">
    <property type="entry name" value="F-box-like_dom_sf"/>
</dbReference>
<evidence type="ECO:0000256" key="1">
    <source>
        <dbReference type="SAM" id="MobiDB-lite"/>
    </source>
</evidence>
<keyword evidence="4" id="KW-1185">Reference proteome</keyword>
<reference evidence="3 4" key="1">
    <citation type="submission" date="2016-07" db="EMBL/GenBank/DDBJ databases">
        <title>Pervasive Adenine N6-methylation of Active Genes in Fungi.</title>
        <authorList>
            <consortium name="DOE Joint Genome Institute"/>
            <person name="Mondo S.J."/>
            <person name="Dannebaum R.O."/>
            <person name="Kuo R.C."/>
            <person name="Labutti K."/>
            <person name="Haridas S."/>
            <person name="Kuo A."/>
            <person name="Salamov A."/>
            <person name="Ahrendt S.R."/>
            <person name="Lipzen A."/>
            <person name="Sullivan W."/>
            <person name="Andreopoulos W.B."/>
            <person name="Clum A."/>
            <person name="Lindquist E."/>
            <person name="Daum C."/>
            <person name="Ramamoorthy G.K."/>
            <person name="Gryganskyi A."/>
            <person name="Culley D."/>
            <person name="Magnuson J.K."/>
            <person name="James T.Y."/>
            <person name="O'Malley M.A."/>
            <person name="Stajich J.E."/>
            <person name="Spatafora J.W."/>
            <person name="Visel A."/>
            <person name="Grigoriev I.V."/>
        </authorList>
    </citation>
    <scope>NUCLEOTIDE SEQUENCE [LARGE SCALE GENOMIC DNA]</scope>
    <source>
        <strain evidence="3 4">CBS 115471</strain>
    </source>
</reference>
<dbReference type="OrthoDB" id="3800738at2759"/>
<name>A0A1Y1Y5C8_9PLEO</name>
<dbReference type="PROSITE" id="PS50181">
    <property type="entry name" value="FBOX"/>
    <property type="match status" value="1"/>
</dbReference>
<feature type="region of interest" description="Disordered" evidence="1">
    <location>
        <begin position="1"/>
        <end position="60"/>
    </location>
</feature>
<evidence type="ECO:0000259" key="2">
    <source>
        <dbReference type="PROSITE" id="PS50181"/>
    </source>
</evidence>
<dbReference type="EMBL" id="MCFA01000350">
    <property type="protein sequence ID" value="ORX93220.1"/>
    <property type="molecule type" value="Genomic_DNA"/>
</dbReference>
<feature type="domain" description="F-box" evidence="2">
    <location>
        <begin position="60"/>
        <end position="107"/>
    </location>
</feature>
<dbReference type="Gene3D" id="1.20.1280.50">
    <property type="match status" value="1"/>
</dbReference>
<dbReference type="SUPFAM" id="SSF81383">
    <property type="entry name" value="F-box domain"/>
    <property type="match status" value="1"/>
</dbReference>
<gene>
    <name evidence="3" type="ORF">BCR34DRAFT_608610</name>
</gene>
<evidence type="ECO:0000313" key="3">
    <source>
        <dbReference type="EMBL" id="ORX93220.1"/>
    </source>
</evidence>